<evidence type="ECO:0008006" key="5">
    <source>
        <dbReference type="Google" id="ProtNLM"/>
    </source>
</evidence>
<feature type="transmembrane region" description="Helical" evidence="2">
    <location>
        <begin position="181"/>
        <end position="203"/>
    </location>
</feature>
<feature type="compositionally biased region" description="Low complexity" evidence="1">
    <location>
        <begin position="75"/>
        <end position="101"/>
    </location>
</feature>
<feature type="region of interest" description="Disordered" evidence="1">
    <location>
        <begin position="1"/>
        <end position="144"/>
    </location>
</feature>
<feature type="compositionally biased region" description="Pro residues" evidence="1">
    <location>
        <begin position="129"/>
        <end position="138"/>
    </location>
</feature>
<proteinExistence type="predicted"/>
<feature type="transmembrane region" description="Helical" evidence="2">
    <location>
        <begin position="215"/>
        <end position="240"/>
    </location>
</feature>
<protein>
    <recommendedName>
        <fullName evidence="5">Transmembrane protein</fullName>
    </recommendedName>
</protein>
<keyword evidence="2" id="KW-1133">Transmembrane helix</keyword>
<dbReference type="AlphaFoldDB" id="A0A7S3GQ38"/>
<keyword evidence="2" id="KW-0812">Transmembrane</keyword>
<gene>
    <name evidence="3" type="ORF">SELO1098_LOCUS2074</name>
    <name evidence="4" type="ORF">SELO1098_LOCUS2075</name>
</gene>
<feature type="compositionally biased region" description="Basic and acidic residues" evidence="1">
    <location>
        <begin position="22"/>
        <end position="35"/>
    </location>
</feature>
<keyword evidence="2" id="KW-0472">Membrane</keyword>
<evidence type="ECO:0000256" key="1">
    <source>
        <dbReference type="SAM" id="MobiDB-lite"/>
    </source>
</evidence>
<evidence type="ECO:0000313" key="3">
    <source>
        <dbReference type="EMBL" id="CAE0273248.1"/>
    </source>
</evidence>
<organism evidence="4">
    <name type="scientific">Spumella elongata</name>
    <dbReference type="NCBI Taxonomy" id="89044"/>
    <lineage>
        <taxon>Eukaryota</taxon>
        <taxon>Sar</taxon>
        <taxon>Stramenopiles</taxon>
        <taxon>Ochrophyta</taxon>
        <taxon>Chrysophyceae</taxon>
        <taxon>Chromulinales</taxon>
        <taxon>Chromulinaceae</taxon>
        <taxon>Spumella</taxon>
    </lineage>
</organism>
<dbReference type="EMBL" id="HBIC01003886">
    <property type="protein sequence ID" value="CAE0273249.1"/>
    <property type="molecule type" value="Transcribed_RNA"/>
</dbReference>
<evidence type="ECO:0000256" key="2">
    <source>
        <dbReference type="SAM" id="Phobius"/>
    </source>
</evidence>
<sequence>MPPKRKTEAAAEPSPPTKSRRSTKEKTEKKRPRESDEQDAMTRARRSKKKVSDDEESEAPAPVVVSTPRKRVTKAKSPASPVVASPAPVAPKSSLKSATKARSSRKSIVRIDLPAEPTSAERPRSAPVTPRPPSPATSPVPSRVAVSPKKVVKNTVVEQVREPSSEDHEIVSVWNQVWGSLMISLQTLGPAFLIIILSCYFLGTLHQSQAIATVGVVYTLLFLTIMGSYTVVILPCILIARVFTSIVSPHATAHSTEEVNLYSRLLVLILAAAGLGYYFFQTAFVN</sequence>
<reference evidence="4" key="1">
    <citation type="submission" date="2021-01" db="EMBL/GenBank/DDBJ databases">
        <authorList>
            <person name="Corre E."/>
            <person name="Pelletier E."/>
            <person name="Niang G."/>
            <person name="Scheremetjew M."/>
            <person name="Finn R."/>
            <person name="Kale V."/>
            <person name="Holt S."/>
            <person name="Cochrane G."/>
            <person name="Meng A."/>
            <person name="Brown T."/>
            <person name="Cohen L."/>
        </authorList>
    </citation>
    <scope>NUCLEOTIDE SEQUENCE</scope>
    <source>
        <strain evidence="4">CCAP 955/1</strain>
    </source>
</reference>
<name>A0A7S3GQ38_9STRA</name>
<evidence type="ECO:0000313" key="4">
    <source>
        <dbReference type="EMBL" id="CAE0273249.1"/>
    </source>
</evidence>
<accession>A0A7S3GQ38</accession>
<feature type="transmembrane region" description="Helical" evidence="2">
    <location>
        <begin position="261"/>
        <end position="280"/>
    </location>
</feature>
<dbReference type="EMBL" id="HBIC01003885">
    <property type="protein sequence ID" value="CAE0273248.1"/>
    <property type="molecule type" value="Transcribed_RNA"/>
</dbReference>